<keyword evidence="3" id="KW-0472">Membrane</keyword>
<evidence type="ECO:0000256" key="3">
    <source>
        <dbReference type="ARBA" id="ARBA00023136"/>
    </source>
</evidence>
<evidence type="ECO:0000313" key="5">
    <source>
        <dbReference type="Ensembl" id="ENSPMGP00000029304.1"/>
    </source>
</evidence>
<feature type="domain" description="Ig-like" evidence="4">
    <location>
        <begin position="12"/>
        <end position="108"/>
    </location>
</feature>
<proteinExistence type="predicted"/>
<dbReference type="AlphaFoldDB" id="A0A3B4BI74"/>
<dbReference type="STRING" id="409849.ENSPMGP00000029304"/>
<dbReference type="SMART" id="SM00409">
    <property type="entry name" value="IG"/>
    <property type="match status" value="1"/>
</dbReference>
<dbReference type="PROSITE" id="PS50835">
    <property type="entry name" value="IG_LIKE"/>
    <property type="match status" value="1"/>
</dbReference>
<dbReference type="InterPro" id="IPR013783">
    <property type="entry name" value="Ig-like_fold"/>
</dbReference>
<dbReference type="Ensembl" id="ENSPMGT00000031189.1">
    <property type="protein sequence ID" value="ENSPMGP00000029304.1"/>
    <property type="gene ID" value="ENSPMGG00000023575.1"/>
</dbReference>
<dbReference type="InterPro" id="IPR007110">
    <property type="entry name" value="Ig-like_dom"/>
</dbReference>
<dbReference type="InterPro" id="IPR013106">
    <property type="entry name" value="Ig_V-set"/>
</dbReference>
<keyword evidence="2" id="KW-0812">Transmembrane</keyword>
<dbReference type="InterPro" id="IPR003599">
    <property type="entry name" value="Ig_sub"/>
</dbReference>
<evidence type="ECO:0000259" key="4">
    <source>
        <dbReference type="PROSITE" id="PS50835"/>
    </source>
</evidence>
<dbReference type="PANTHER" id="PTHR11860:SF118">
    <property type="entry name" value="CMRF35-LIKE MOLECULE 3-RELATED"/>
    <property type="match status" value="1"/>
</dbReference>
<keyword evidence="6" id="KW-1185">Reference proteome</keyword>
<evidence type="ECO:0000313" key="6">
    <source>
        <dbReference type="Proteomes" id="UP000261520"/>
    </source>
</evidence>
<dbReference type="GO" id="GO:0005886">
    <property type="term" value="C:plasma membrane"/>
    <property type="evidence" value="ECO:0007669"/>
    <property type="project" value="TreeGrafter"/>
</dbReference>
<name>A0A3B4BI74_9GOBI</name>
<dbReference type="SUPFAM" id="SSF48726">
    <property type="entry name" value="Immunoglobulin"/>
    <property type="match status" value="1"/>
</dbReference>
<reference evidence="5" key="1">
    <citation type="submission" date="2025-08" db="UniProtKB">
        <authorList>
            <consortium name="Ensembl"/>
        </authorList>
    </citation>
    <scope>IDENTIFICATION</scope>
</reference>
<evidence type="ECO:0000256" key="1">
    <source>
        <dbReference type="ARBA" id="ARBA00004370"/>
    </source>
</evidence>
<organism evidence="5 6">
    <name type="scientific">Periophthalmus magnuspinnatus</name>
    <dbReference type="NCBI Taxonomy" id="409849"/>
    <lineage>
        <taxon>Eukaryota</taxon>
        <taxon>Metazoa</taxon>
        <taxon>Chordata</taxon>
        <taxon>Craniata</taxon>
        <taxon>Vertebrata</taxon>
        <taxon>Euteleostomi</taxon>
        <taxon>Actinopterygii</taxon>
        <taxon>Neopterygii</taxon>
        <taxon>Teleostei</taxon>
        <taxon>Neoteleostei</taxon>
        <taxon>Acanthomorphata</taxon>
        <taxon>Gobiaria</taxon>
        <taxon>Gobiiformes</taxon>
        <taxon>Gobioidei</taxon>
        <taxon>Gobiidae</taxon>
        <taxon>Oxudercinae</taxon>
        <taxon>Periophthalmus</taxon>
    </lineage>
</organism>
<accession>A0A3B4BI74</accession>
<dbReference type="GO" id="GO:0004888">
    <property type="term" value="F:transmembrane signaling receptor activity"/>
    <property type="evidence" value="ECO:0007669"/>
    <property type="project" value="TreeGrafter"/>
</dbReference>
<dbReference type="InterPro" id="IPR050671">
    <property type="entry name" value="CD300_family_receptors"/>
</dbReference>
<dbReference type="InterPro" id="IPR036179">
    <property type="entry name" value="Ig-like_dom_sf"/>
</dbReference>
<dbReference type="Pfam" id="PF07686">
    <property type="entry name" value="V-set"/>
    <property type="match status" value="1"/>
</dbReference>
<reference evidence="5" key="2">
    <citation type="submission" date="2025-09" db="UniProtKB">
        <authorList>
            <consortium name="Ensembl"/>
        </authorList>
    </citation>
    <scope>IDENTIFICATION</scope>
</reference>
<dbReference type="PANTHER" id="PTHR11860">
    <property type="entry name" value="POLYMERIC-IMMUNOGLOBULIN RECEPTOR"/>
    <property type="match status" value="1"/>
</dbReference>
<comment type="subcellular location">
    <subcellularLocation>
        <location evidence="1">Membrane</location>
    </subcellularLocation>
</comment>
<dbReference type="Proteomes" id="UP000261520">
    <property type="component" value="Unplaced"/>
</dbReference>
<evidence type="ECO:0000256" key="2">
    <source>
        <dbReference type="ARBA" id="ARBA00022692"/>
    </source>
</evidence>
<sequence>MLILVCLGAGSPWAFPLSAEEGKTLVIKCSHSNAHGNIKYFCKDPCDYRDVLIMSRQKDQNRRYSINDTGNTFYVTISGLTKEDSGVYWCGVERVGKDTYNYVSITVTPSKLIHFQTSWQ</sequence>
<protein>
    <recommendedName>
        <fullName evidence="4">Ig-like domain-containing protein</fullName>
    </recommendedName>
</protein>
<dbReference type="Gene3D" id="2.60.40.10">
    <property type="entry name" value="Immunoglobulins"/>
    <property type="match status" value="1"/>
</dbReference>